<evidence type="ECO:0000313" key="3">
    <source>
        <dbReference type="EMBL" id="NEV93371.1"/>
    </source>
</evidence>
<feature type="transmembrane region" description="Helical" evidence="1">
    <location>
        <begin position="38"/>
        <end position="59"/>
    </location>
</feature>
<accession>A0A6B3R6D4</accession>
<dbReference type="Proteomes" id="UP000478505">
    <property type="component" value="Unassembled WGS sequence"/>
</dbReference>
<dbReference type="EMBL" id="JAAIKD010000002">
    <property type="protein sequence ID" value="NEV93371.1"/>
    <property type="molecule type" value="Genomic_DNA"/>
</dbReference>
<dbReference type="InterPro" id="IPR009589">
    <property type="entry name" value="PH_YyaB-like"/>
</dbReference>
<reference evidence="3 4" key="1">
    <citation type="submission" date="2020-02" db="EMBL/GenBank/DDBJ databases">
        <title>Flavobacteriaceae Psychroflexus bacterium YR1-1, complete genome.</title>
        <authorList>
            <person name="Li Y."/>
            <person name="Wu S."/>
        </authorList>
    </citation>
    <scope>NUCLEOTIDE SEQUENCE [LARGE SCALE GENOMIC DNA]</scope>
    <source>
        <strain evidence="3 4">YR1-1</strain>
    </source>
</reference>
<evidence type="ECO:0000256" key="1">
    <source>
        <dbReference type="SAM" id="Phobius"/>
    </source>
</evidence>
<name>A0A6B3R6D4_9FLAO</name>
<organism evidence="3 4">
    <name type="scientific">Psychroflexus aurantiacus</name>
    <dbReference type="NCBI Taxonomy" id="2709310"/>
    <lineage>
        <taxon>Bacteria</taxon>
        <taxon>Pseudomonadati</taxon>
        <taxon>Bacteroidota</taxon>
        <taxon>Flavobacteriia</taxon>
        <taxon>Flavobacteriales</taxon>
        <taxon>Flavobacteriaceae</taxon>
        <taxon>Psychroflexus</taxon>
    </lineage>
</organism>
<dbReference type="GO" id="GO:0030153">
    <property type="term" value="P:bacteriocin immunity"/>
    <property type="evidence" value="ECO:0007669"/>
    <property type="project" value="InterPro"/>
</dbReference>
<keyword evidence="1" id="KW-1133">Transmembrane helix</keyword>
<proteinExistence type="predicted"/>
<feature type="transmembrane region" description="Helical" evidence="1">
    <location>
        <begin position="12"/>
        <end position="32"/>
    </location>
</feature>
<evidence type="ECO:0000313" key="4">
    <source>
        <dbReference type="Proteomes" id="UP000478505"/>
    </source>
</evidence>
<protein>
    <submittedName>
        <fullName evidence="3">PH domain-containing protein</fullName>
    </submittedName>
</protein>
<dbReference type="RefSeq" id="WP_164004090.1">
    <property type="nucleotide sequence ID" value="NZ_JAAIKD010000002.1"/>
</dbReference>
<dbReference type="AlphaFoldDB" id="A0A6B3R6D4"/>
<evidence type="ECO:0000259" key="2">
    <source>
        <dbReference type="Pfam" id="PF06713"/>
    </source>
</evidence>
<keyword evidence="4" id="KW-1185">Reference proteome</keyword>
<sequence>MKFKSRIDKTFIFIFSLLSLLFSILISQNVLMMNFSKTYVIVLVTAVALLWLLVIWIFLDTSYKITDRKVSFRSGPFYGTIPLKQIKKVMVDKTSWDGKKVALAKKGLVLIYNGNKEIYFAPKTNDSFVDYLKKVNPDIEIEKNQFISLK</sequence>
<keyword evidence="1" id="KW-0812">Transmembrane</keyword>
<gene>
    <name evidence="3" type="ORF">G3567_04300</name>
</gene>
<comment type="caution">
    <text evidence="3">The sequence shown here is derived from an EMBL/GenBank/DDBJ whole genome shotgun (WGS) entry which is preliminary data.</text>
</comment>
<keyword evidence="1" id="KW-0472">Membrane</keyword>
<dbReference type="Pfam" id="PF06713">
    <property type="entry name" value="bPH_4"/>
    <property type="match status" value="1"/>
</dbReference>
<feature type="domain" description="Uncharacterized protein YyaB-like PH" evidence="2">
    <location>
        <begin position="61"/>
        <end position="136"/>
    </location>
</feature>